<feature type="transmembrane region" description="Helical" evidence="9">
    <location>
        <begin position="15"/>
        <end position="35"/>
    </location>
</feature>
<keyword evidence="5 9" id="KW-0472">Membrane</keyword>
<dbReference type="Proteomes" id="UP000797356">
    <property type="component" value="Chromosome 8"/>
</dbReference>
<comment type="function">
    <text evidence="7">Involved in cellular auxin homeostasis by regulating auxin metabolism. Regulates intracellular auxin accumulation at the endoplasmic reticulum and thus auxin availability for nuclear auxin signaling.</text>
</comment>
<sequence>MIGEGAPLRVIQESAALLGDGAIPTLTLIMGGNLIKGLRGSDIRLSIIMGVVVVRYIMLPLVGIIVIKGAVRLGLVHSDPLYQFILLVQYALPPAMNIGTITQLFGAGESECSVIFLWAYALASLSLTLWSTFFMWLVS</sequence>
<evidence type="ECO:0000256" key="4">
    <source>
        <dbReference type="ARBA" id="ARBA00022989"/>
    </source>
</evidence>
<evidence type="ECO:0000256" key="8">
    <source>
        <dbReference type="ARBA" id="ARBA00025752"/>
    </source>
</evidence>
<dbReference type="PANTHER" id="PTHR31651">
    <property type="match status" value="1"/>
</dbReference>
<comment type="caution">
    <text evidence="10">The sequence shown here is derived from an EMBL/GenBank/DDBJ whole genome shotgun (WGS) entry which is preliminary data.</text>
</comment>
<dbReference type="OrthoDB" id="191139at2759"/>
<dbReference type="GO" id="GO:0080162">
    <property type="term" value="P:endoplasmic reticulum to cytosol auxin transport"/>
    <property type="evidence" value="ECO:0007669"/>
    <property type="project" value="InterPro"/>
</dbReference>
<dbReference type="InterPro" id="IPR004776">
    <property type="entry name" value="Mem_transp_PIN-like"/>
</dbReference>
<comment type="similarity">
    <text evidence="8">Belongs to the auxin efflux carrier (TC 2.A.69.2) family.</text>
</comment>
<dbReference type="PANTHER" id="PTHR31651:SF33">
    <property type="entry name" value="PROTEIN PIN-LIKES 1"/>
    <property type="match status" value="1"/>
</dbReference>
<organism evidence="10 11">
    <name type="scientific">Cocos nucifera</name>
    <name type="common">Coconut palm</name>
    <dbReference type="NCBI Taxonomy" id="13894"/>
    <lineage>
        <taxon>Eukaryota</taxon>
        <taxon>Viridiplantae</taxon>
        <taxon>Streptophyta</taxon>
        <taxon>Embryophyta</taxon>
        <taxon>Tracheophyta</taxon>
        <taxon>Spermatophyta</taxon>
        <taxon>Magnoliopsida</taxon>
        <taxon>Liliopsida</taxon>
        <taxon>Arecaceae</taxon>
        <taxon>Arecoideae</taxon>
        <taxon>Cocoseae</taxon>
        <taxon>Attaleinae</taxon>
        <taxon>Cocos</taxon>
    </lineage>
</organism>
<evidence type="ECO:0000313" key="11">
    <source>
        <dbReference type="Proteomes" id="UP000797356"/>
    </source>
</evidence>
<proteinExistence type="inferred from homology"/>
<feature type="transmembrane region" description="Helical" evidence="9">
    <location>
        <begin position="81"/>
        <end position="105"/>
    </location>
</feature>
<dbReference type="GO" id="GO:0005789">
    <property type="term" value="C:endoplasmic reticulum membrane"/>
    <property type="evidence" value="ECO:0007669"/>
    <property type="project" value="UniProtKB-SubCell"/>
</dbReference>
<keyword evidence="3 9" id="KW-0812">Transmembrane</keyword>
<protein>
    <submittedName>
        <fullName evidence="10">Uncharacterized protein</fullName>
    </submittedName>
</protein>
<accession>A0A8K0N655</accession>
<evidence type="ECO:0000256" key="1">
    <source>
        <dbReference type="ARBA" id="ARBA00004477"/>
    </source>
</evidence>
<reference evidence="10" key="1">
    <citation type="journal article" date="2017" name="Gigascience">
        <title>The genome draft of coconut (Cocos nucifera).</title>
        <authorList>
            <person name="Xiao Y."/>
            <person name="Xu P."/>
            <person name="Fan H."/>
            <person name="Baudouin L."/>
            <person name="Xia W."/>
            <person name="Bocs S."/>
            <person name="Xu J."/>
            <person name="Li Q."/>
            <person name="Guo A."/>
            <person name="Zhou L."/>
            <person name="Li J."/>
            <person name="Wu Y."/>
            <person name="Ma Z."/>
            <person name="Armero A."/>
            <person name="Issali A.E."/>
            <person name="Liu N."/>
            <person name="Peng M."/>
            <person name="Yang Y."/>
        </authorList>
    </citation>
    <scope>NUCLEOTIDE SEQUENCE</scope>
    <source>
        <tissue evidence="10">Spear leaf of Hainan Tall coconut</tissue>
    </source>
</reference>
<keyword evidence="6" id="KW-0927">Auxin signaling pathway</keyword>
<evidence type="ECO:0000256" key="3">
    <source>
        <dbReference type="ARBA" id="ARBA00022692"/>
    </source>
</evidence>
<evidence type="ECO:0000256" key="7">
    <source>
        <dbReference type="ARBA" id="ARBA00025100"/>
    </source>
</evidence>
<feature type="transmembrane region" description="Helical" evidence="9">
    <location>
        <begin position="117"/>
        <end position="138"/>
    </location>
</feature>
<feature type="transmembrane region" description="Helical" evidence="9">
    <location>
        <begin position="47"/>
        <end position="69"/>
    </location>
</feature>
<comment type="subcellular location">
    <subcellularLocation>
        <location evidence="1">Endoplasmic reticulum membrane</location>
        <topology evidence="1">Multi-pass membrane protein</topology>
    </subcellularLocation>
</comment>
<dbReference type="AlphaFoldDB" id="A0A8K0N655"/>
<dbReference type="EMBL" id="CM017879">
    <property type="protein sequence ID" value="KAG1359025.1"/>
    <property type="molecule type" value="Genomic_DNA"/>
</dbReference>
<name>A0A8K0N655_COCNU</name>
<keyword evidence="4 9" id="KW-1133">Transmembrane helix</keyword>
<evidence type="ECO:0000256" key="5">
    <source>
        <dbReference type="ARBA" id="ARBA00023136"/>
    </source>
</evidence>
<gene>
    <name evidence="10" type="ORF">COCNU_08G004710</name>
</gene>
<evidence type="ECO:0000256" key="6">
    <source>
        <dbReference type="ARBA" id="ARBA00023294"/>
    </source>
</evidence>
<evidence type="ECO:0000256" key="2">
    <source>
        <dbReference type="ARBA" id="ARBA00022448"/>
    </source>
</evidence>
<evidence type="ECO:0000313" key="10">
    <source>
        <dbReference type="EMBL" id="KAG1359025.1"/>
    </source>
</evidence>
<reference evidence="10" key="2">
    <citation type="submission" date="2019-07" db="EMBL/GenBank/DDBJ databases">
        <authorList>
            <person name="Yang Y."/>
            <person name="Bocs S."/>
            <person name="Baudouin L."/>
        </authorList>
    </citation>
    <scope>NUCLEOTIDE SEQUENCE</scope>
    <source>
        <tissue evidence="10">Spear leaf of Hainan Tall coconut</tissue>
    </source>
</reference>
<keyword evidence="11" id="KW-1185">Reference proteome</keyword>
<keyword evidence="2" id="KW-0813">Transport</keyword>
<evidence type="ECO:0000256" key="9">
    <source>
        <dbReference type="SAM" id="Phobius"/>
    </source>
</evidence>
<dbReference type="Pfam" id="PF03547">
    <property type="entry name" value="Mem_trans"/>
    <property type="match status" value="1"/>
</dbReference>
<dbReference type="GO" id="GO:0009734">
    <property type="term" value="P:auxin-activated signaling pathway"/>
    <property type="evidence" value="ECO:0007669"/>
    <property type="project" value="UniProtKB-KW"/>
</dbReference>
<dbReference type="InterPro" id="IPR045033">
    <property type="entry name" value="PILS1/3/4/5/7"/>
</dbReference>